<dbReference type="GO" id="GO:0005085">
    <property type="term" value="F:guanyl-nucleotide exchange factor activity"/>
    <property type="evidence" value="ECO:0007669"/>
    <property type="project" value="InterPro"/>
</dbReference>
<organism evidence="3">
    <name type="scientific">Onchocerca flexuosa</name>
    <dbReference type="NCBI Taxonomy" id="387005"/>
    <lineage>
        <taxon>Eukaryota</taxon>
        <taxon>Metazoa</taxon>
        <taxon>Ecdysozoa</taxon>
        <taxon>Nematoda</taxon>
        <taxon>Chromadorea</taxon>
        <taxon>Rhabditida</taxon>
        <taxon>Spirurina</taxon>
        <taxon>Spiruromorpha</taxon>
        <taxon>Filarioidea</taxon>
        <taxon>Onchocercidae</taxon>
        <taxon>Onchocerca</taxon>
    </lineage>
</organism>
<accession>A0A183H6T2</accession>
<gene>
    <name evidence="1" type="ORF">OFLC_LOCUS3194</name>
</gene>
<reference evidence="1 2" key="2">
    <citation type="submission" date="2018-11" db="EMBL/GenBank/DDBJ databases">
        <authorList>
            <consortium name="Pathogen Informatics"/>
        </authorList>
    </citation>
    <scope>NUCLEOTIDE SEQUENCE [LARGE SCALE GENOMIC DNA]</scope>
</reference>
<dbReference type="InterPro" id="IPR036964">
    <property type="entry name" value="RASGEF_cat_dom_sf"/>
</dbReference>
<name>A0A183H6T2_9BILA</name>
<keyword evidence="2" id="KW-1185">Reference proteome</keyword>
<dbReference type="EMBL" id="UZAJ01002062">
    <property type="protein sequence ID" value="VDO35618.1"/>
    <property type="molecule type" value="Genomic_DNA"/>
</dbReference>
<dbReference type="Proteomes" id="UP000267606">
    <property type="component" value="Unassembled WGS sequence"/>
</dbReference>
<protein>
    <submittedName>
        <fullName evidence="3">Ras-GAP domain-containing protein</fullName>
    </submittedName>
</protein>
<dbReference type="AlphaFoldDB" id="A0A183H6T2"/>
<dbReference type="WBParaSite" id="OFLC_0000319301-mRNA-1">
    <property type="protein sequence ID" value="OFLC_0000319301-mRNA-1"/>
    <property type="gene ID" value="OFLC_0000319301"/>
</dbReference>
<evidence type="ECO:0000313" key="2">
    <source>
        <dbReference type="Proteomes" id="UP000267606"/>
    </source>
</evidence>
<evidence type="ECO:0000313" key="3">
    <source>
        <dbReference type="WBParaSite" id="OFLC_0000319301-mRNA-1"/>
    </source>
</evidence>
<dbReference type="GO" id="GO:0007264">
    <property type="term" value="P:small GTPase-mediated signal transduction"/>
    <property type="evidence" value="ECO:0007669"/>
    <property type="project" value="InterPro"/>
</dbReference>
<reference evidence="3" key="1">
    <citation type="submission" date="2016-06" db="UniProtKB">
        <authorList>
            <consortium name="WormBaseParasite"/>
        </authorList>
    </citation>
    <scope>IDENTIFICATION</scope>
</reference>
<proteinExistence type="predicted"/>
<sequence>MYDAWAQIARALFYQYGNAFSFLTLLDALCSDFVKSIPVEEYSRTLQQELESVACKLHRCEPLPLSYPEIIIPFMQPLLNILSNNLSSLDDVDYRTTWATDVGKFLRLVRDTLLFQNPFACYGSISLHVYNLWKWLQEGRRWIKRAIQLDSDSSKLCNGKIPHSDNFLSTEFSLKLLFGSKDFSTDRKKRYGKLAAMADTLKKRCSLNC</sequence>
<dbReference type="Gene3D" id="1.10.840.10">
    <property type="entry name" value="Ras guanine-nucleotide exchange factors catalytic domain"/>
    <property type="match status" value="1"/>
</dbReference>
<dbReference type="STRING" id="387005.A0A183H6T2"/>
<evidence type="ECO:0000313" key="1">
    <source>
        <dbReference type="EMBL" id="VDO35618.1"/>
    </source>
</evidence>